<sequence length="721" mass="81151">MDVDIPEGQGQQLTPELLCAAANIGSLMAAISASTVTCELHEHCDGSCSGNGPVEFQPLQVGHHPYRATVKDRIVFDLPLVQHNPTQIPSEDFQYTPIDSASGEIRVLRLHEAVFRSDAVVADLVTINIRDANRPHFGALSYHWGEPVFDQAIVCNGKRLNINASLHACLKRHRSDWLEKPEFLWVDAISINQRDAKELNQQLLLMGDIYRGAQTVFVDFGDAPREWYVGYDLMLRVRVIRKMLNEKVKELVDEELQERVGLPPFSHVSWHNFGVIFTSSWLQRTWTIQEVVLAKNIRCRYGLFNFEWEAMISMSHLMGLQSRQIMRNLLYHQMVGLLNLDRIMRIRLEFQAGRLPPLQLLWRTRDCEVSNPRDKVVGLLGMLLPTLTKAKFEPDYTWPTEELFYHFAKYILRNCNFPDRAALLSFAGLSLRRKPQQDIPEVETALPSWVPDWLGHNSTKAAVFSIIREKPFKASKGTLPIMYALGEYGTDECFITQIGYSLGKITSLGKTEEEVRTGGSKETTIGSSQATKELPTVQDTNSDALRSTDLIWLQWYKDAAQVFQVAVSEEKLGRYEDPKSAFAITLLAGDDYKGDNATPTTNPIDDPSLSLAAVVADISSHHPRLEFGKADPDSLYKNQAFVACRGRRIAVTEQGYIGLVPACSQVGDEVYLLGGVSVPFVLRKKNGNKFVLVGDSYVHGVMEGEVAEMISTNDWAPIFIY</sequence>
<dbReference type="Pfam" id="PF26639">
    <property type="entry name" value="Het-6_barrel"/>
    <property type="match status" value="1"/>
</dbReference>
<feature type="domain" description="Heterokaryon incompatibility" evidence="1">
    <location>
        <begin position="138"/>
        <end position="290"/>
    </location>
</feature>
<name>A0A6A5KKD6_9PLEO</name>
<dbReference type="Pfam" id="PF06985">
    <property type="entry name" value="HET"/>
    <property type="match status" value="1"/>
</dbReference>
<dbReference type="InterPro" id="IPR052895">
    <property type="entry name" value="HetReg/Transcr_Mod"/>
</dbReference>
<dbReference type="OrthoDB" id="5416609at2759"/>
<dbReference type="InterPro" id="IPR010730">
    <property type="entry name" value="HET"/>
</dbReference>
<keyword evidence="3" id="KW-1185">Reference proteome</keyword>
<reference evidence="2" key="1">
    <citation type="submission" date="2020-01" db="EMBL/GenBank/DDBJ databases">
        <authorList>
            <consortium name="DOE Joint Genome Institute"/>
            <person name="Haridas S."/>
            <person name="Albert R."/>
            <person name="Binder M."/>
            <person name="Bloem J."/>
            <person name="Labutti K."/>
            <person name="Salamov A."/>
            <person name="Andreopoulos B."/>
            <person name="Baker S.E."/>
            <person name="Barry K."/>
            <person name="Bills G."/>
            <person name="Bluhm B.H."/>
            <person name="Cannon C."/>
            <person name="Castanera R."/>
            <person name="Culley D.E."/>
            <person name="Daum C."/>
            <person name="Ezra D."/>
            <person name="Gonzalez J.B."/>
            <person name="Henrissat B."/>
            <person name="Kuo A."/>
            <person name="Liang C."/>
            <person name="Lipzen A."/>
            <person name="Lutzoni F."/>
            <person name="Magnuson J."/>
            <person name="Mondo S."/>
            <person name="Nolan M."/>
            <person name="Ohm R."/>
            <person name="Pangilinan J."/>
            <person name="Park H.-J."/>
            <person name="Ramirez L."/>
            <person name="Alfaro M."/>
            <person name="Sun H."/>
            <person name="Tritt A."/>
            <person name="Yoshinaga Y."/>
            <person name="Zwiers L.-H."/>
            <person name="Turgeon B.G."/>
            <person name="Goodwin S.B."/>
            <person name="Spatafora J.W."/>
            <person name="Crous P.W."/>
            <person name="Grigoriev I.V."/>
        </authorList>
    </citation>
    <scope>NUCLEOTIDE SEQUENCE</scope>
    <source>
        <strain evidence="2">P77</strain>
    </source>
</reference>
<evidence type="ECO:0000313" key="3">
    <source>
        <dbReference type="Proteomes" id="UP000800040"/>
    </source>
</evidence>
<accession>A0A6A5KKD6</accession>
<dbReference type="EMBL" id="ML975278">
    <property type="protein sequence ID" value="KAF1836091.1"/>
    <property type="molecule type" value="Genomic_DNA"/>
</dbReference>
<proteinExistence type="predicted"/>
<dbReference type="Proteomes" id="UP000800040">
    <property type="component" value="Unassembled WGS sequence"/>
</dbReference>
<evidence type="ECO:0000259" key="1">
    <source>
        <dbReference type="Pfam" id="PF06985"/>
    </source>
</evidence>
<evidence type="ECO:0000313" key="2">
    <source>
        <dbReference type="EMBL" id="KAF1836091.1"/>
    </source>
</evidence>
<dbReference type="AlphaFoldDB" id="A0A6A5KKD6"/>
<gene>
    <name evidence="2" type="ORF">BDW02DRAFT_256943</name>
</gene>
<organism evidence="2 3">
    <name type="scientific">Decorospora gaudefroyi</name>
    <dbReference type="NCBI Taxonomy" id="184978"/>
    <lineage>
        <taxon>Eukaryota</taxon>
        <taxon>Fungi</taxon>
        <taxon>Dikarya</taxon>
        <taxon>Ascomycota</taxon>
        <taxon>Pezizomycotina</taxon>
        <taxon>Dothideomycetes</taxon>
        <taxon>Pleosporomycetidae</taxon>
        <taxon>Pleosporales</taxon>
        <taxon>Pleosporineae</taxon>
        <taxon>Pleosporaceae</taxon>
        <taxon>Decorospora</taxon>
    </lineage>
</organism>
<dbReference type="PANTHER" id="PTHR24148:SF64">
    <property type="entry name" value="HETEROKARYON INCOMPATIBILITY DOMAIN-CONTAINING PROTEIN"/>
    <property type="match status" value="1"/>
</dbReference>
<dbReference type="PANTHER" id="PTHR24148">
    <property type="entry name" value="ANKYRIN REPEAT DOMAIN-CONTAINING PROTEIN 39 HOMOLOG-RELATED"/>
    <property type="match status" value="1"/>
</dbReference>
<protein>
    <recommendedName>
        <fullName evidence="1">Heterokaryon incompatibility domain-containing protein</fullName>
    </recommendedName>
</protein>